<dbReference type="EMBL" id="JUGD01000012">
    <property type="protein sequence ID" value="RAM64659.1"/>
    <property type="molecule type" value="Genomic_DNA"/>
</dbReference>
<sequence length="80" mass="8289">MALICKSGNCRTFCERSPIAYQAANEIQASHGQIAIGAGGKAASKIPAQIPAISTGDPCQLIQGHHLVQIVVDVFTGQVS</sequence>
<name>A0ABX9C2H1_9BURK</name>
<evidence type="ECO:0008006" key="3">
    <source>
        <dbReference type="Google" id="ProtNLM"/>
    </source>
</evidence>
<comment type="caution">
    <text evidence="1">The sequence shown here is derived from an EMBL/GenBank/DDBJ whole genome shotgun (WGS) entry which is preliminary data.</text>
</comment>
<organism evidence="1 2">
    <name type="scientific">Herbaspirillum rubrisubalbicans</name>
    <dbReference type="NCBI Taxonomy" id="80842"/>
    <lineage>
        <taxon>Bacteria</taxon>
        <taxon>Pseudomonadati</taxon>
        <taxon>Pseudomonadota</taxon>
        <taxon>Betaproteobacteria</taxon>
        <taxon>Burkholderiales</taxon>
        <taxon>Oxalobacteraceae</taxon>
        <taxon>Herbaspirillum</taxon>
    </lineage>
</organism>
<accession>A0ABX9C2H1</accession>
<protein>
    <recommendedName>
        <fullName evidence="3">PAAR domain-containing protein</fullName>
    </recommendedName>
</protein>
<reference evidence="1 2" key="1">
    <citation type="submission" date="2014-12" db="EMBL/GenBank/DDBJ databases">
        <title>Complete genome sequence of Herbaspirillum rubrisubalbicans Os38.</title>
        <authorList>
            <person name="Chen M."/>
            <person name="An Q."/>
        </authorList>
    </citation>
    <scope>NUCLEOTIDE SEQUENCE [LARGE SCALE GENOMIC DNA]</scope>
    <source>
        <strain evidence="1 2">Os38</strain>
    </source>
</reference>
<evidence type="ECO:0000313" key="2">
    <source>
        <dbReference type="Proteomes" id="UP000248631"/>
    </source>
</evidence>
<evidence type="ECO:0000313" key="1">
    <source>
        <dbReference type="EMBL" id="RAM64659.1"/>
    </source>
</evidence>
<proteinExistence type="predicted"/>
<keyword evidence="2" id="KW-1185">Reference proteome</keyword>
<gene>
    <name evidence="1" type="ORF">RB24_10710</name>
</gene>
<dbReference type="Proteomes" id="UP000248631">
    <property type="component" value="Unassembled WGS sequence"/>
</dbReference>